<evidence type="ECO:0000256" key="4">
    <source>
        <dbReference type="ARBA" id="ARBA00022806"/>
    </source>
</evidence>
<dbReference type="PROSITE" id="PS51194">
    <property type="entry name" value="HELICASE_CTER"/>
    <property type="match status" value="1"/>
</dbReference>
<keyword evidence="5 8" id="KW-0067">ATP-binding</keyword>
<dbReference type="InterPro" id="IPR014001">
    <property type="entry name" value="Helicase_ATP-bd"/>
</dbReference>
<evidence type="ECO:0000259" key="9">
    <source>
        <dbReference type="PROSITE" id="PS51192"/>
    </source>
</evidence>
<dbReference type="EC" id="3.6.4.13" evidence="1"/>
<comment type="similarity">
    <text evidence="8">Belongs to the DEAD box helicase family.</text>
</comment>
<dbReference type="SMART" id="SM00490">
    <property type="entry name" value="HELICc"/>
    <property type="match status" value="1"/>
</dbReference>
<dbReference type="EMBL" id="JASAOG010000100">
    <property type="protein sequence ID" value="KAK0051766.1"/>
    <property type="molecule type" value="Genomic_DNA"/>
</dbReference>
<dbReference type="FunFam" id="3.40.50.300:FF:000079">
    <property type="entry name" value="probable ATP-dependent RNA helicase DDX17"/>
    <property type="match status" value="1"/>
</dbReference>
<dbReference type="Gene3D" id="3.40.50.300">
    <property type="entry name" value="P-loop containing nucleotide triphosphate hydrolases"/>
    <property type="match status" value="2"/>
</dbReference>
<dbReference type="InterPro" id="IPR001650">
    <property type="entry name" value="Helicase_C-like"/>
</dbReference>
<dbReference type="CDD" id="cd18787">
    <property type="entry name" value="SF2_C_DEAD"/>
    <property type="match status" value="1"/>
</dbReference>
<comment type="catalytic activity">
    <reaction evidence="6">
        <text>ATP + H2O = ADP + phosphate + H(+)</text>
        <dbReference type="Rhea" id="RHEA:13065"/>
        <dbReference type="ChEBI" id="CHEBI:15377"/>
        <dbReference type="ChEBI" id="CHEBI:15378"/>
        <dbReference type="ChEBI" id="CHEBI:30616"/>
        <dbReference type="ChEBI" id="CHEBI:43474"/>
        <dbReference type="ChEBI" id="CHEBI:456216"/>
        <dbReference type="EC" id="3.6.4.13"/>
    </reaction>
</comment>
<reference evidence="12" key="1">
    <citation type="journal article" date="2023" name="PLoS Negl. Trop. Dis.">
        <title>A genome sequence for Biomphalaria pfeifferi, the major vector snail for the human-infecting parasite Schistosoma mansoni.</title>
        <authorList>
            <person name="Bu L."/>
            <person name="Lu L."/>
            <person name="Laidemitt M.R."/>
            <person name="Zhang S.M."/>
            <person name="Mutuku M."/>
            <person name="Mkoji G."/>
            <person name="Steinauer M."/>
            <person name="Loker E.S."/>
        </authorList>
    </citation>
    <scope>NUCLEOTIDE SEQUENCE</scope>
    <source>
        <strain evidence="12">KasaAsao</strain>
    </source>
</reference>
<evidence type="ECO:0000256" key="1">
    <source>
        <dbReference type="ARBA" id="ARBA00012552"/>
    </source>
</evidence>
<evidence type="ECO:0000313" key="13">
    <source>
        <dbReference type="Proteomes" id="UP001233172"/>
    </source>
</evidence>
<dbReference type="SUPFAM" id="SSF52540">
    <property type="entry name" value="P-loop containing nucleoside triphosphate hydrolases"/>
    <property type="match status" value="1"/>
</dbReference>
<dbReference type="AlphaFoldDB" id="A0AAD8BCD6"/>
<evidence type="ECO:0000313" key="12">
    <source>
        <dbReference type="EMBL" id="KAK0051766.1"/>
    </source>
</evidence>
<dbReference type="PROSITE" id="PS51192">
    <property type="entry name" value="HELICASE_ATP_BIND_1"/>
    <property type="match status" value="1"/>
</dbReference>
<keyword evidence="3 8" id="KW-0378">Hydrolase</keyword>
<feature type="domain" description="Helicase ATP-binding" evidence="9">
    <location>
        <begin position="206"/>
        <end position="381"/>
    </location>
</feature>
<evidence type="ECO:0000256" key="8">
    <source>
        <dbReference type="RuleBase" id="RU000492"/>
    </source>
</evidence>
<organism evidence="12 13">
    <name type="scientific">Biomphalaria pfeifferi</name>
    <name type="common">Bloodfluke planorb</name>
    <name type="synonym">Freshwater snail</name>
    <dbReference type="NCBI Taxonomy" id="112525"/>
    <lineage>
        <taxon>Eukaryota</taxon>
        <taxon>Metazoa</taxon>
        <taxon>Spiralia</taxon>
        <taxon>Lophotrochozoa</taxon>
        <taxon>Mollusca</taxon>
        <taxon>Gastropoda</taxon>
        <taxon>Heterobranchia</taxon>
        <taxon>Euthyneura</taxon>
        <taxon>Panpulmonata</taxon>
        <taxon>Hygrophila</taxon>
        <taxon>Lymnaeoidea</taxon>
        <taxon>Planorbidae</taxon>
        <taxon>Biomphalaria</taxon>
    </lineage>
</organism>
<dbReference type="Pfam" id="PF00270">
    <property type="entry name" value="DEAD"/>
    <property type="match status" value="1"/>
</dbReference>
<feature type="domain" description="DEAD-box RNA helicase Q" evidence="11">
    <location>
        <begin position="175"/>
        <end position="203"/>
    </location>
</feature>
<dbReference type="SMART" id="SM00487">
    <property type="entry name" value="DEXDc"/>
    <property type="match status" value="1"/>
</dbReference>
<name>A0AAD8BCD6_BIOPF</name>
<dbReference type="Pfam" id="PF00271">
    <property type="entry name" value="Helicase_C"/>
    <property type="match status" value="1"/>
</dbReference>
<proteinExistence type="inferred from homology"/>
<dbReference type="GO" id="GO:0003724">
    <property type="term" value="F:RNA helicase activity"/>
    <property type="evidence" value="ECO:0007669"/>
    <property type="project" value="UniProtKB-EC"/>
</dbReference>
<feature type="domain" description="Helicase C-terminal" evidence="10">
    <location>
        <begin position="413"/>
        <end position="557"/>
    </location>
</feature>
<evidence type="ECO:0000256" key="3">
    <source>
        <dbReference type="ARBA" id="ARBA00022801"/>
    </source>
</evidence>
<reference evidence="12" key="2">
    <citation type="submission" date="2023-04" db="EMBL/GenBank/DDBJ databases">
        <authorList>
            <person name="Bu L."/>
            <person name="Lu L."/>
            <person name="Laidemitt M.R."/>
            <person name="Zhang S.M."/>
            <person name="Mutuku M."/>
            <person name="Mkoji G."/>
            <person name="Steinauer M."/>
            <person name="Loker E.S."/>
        </authorList>
    </citation>
    <scope>NUCLEOTIDE SEQUENCE</scope>
    <source>
        <strain evidence="12">KasaAsao</strain>
        <tissue evidence="12">Whole Snail</tissue>
    </source>
</reference>
<dbReference type="PANTHER" id="PTHR47958">
    <property type="entry name" value="ATP-DEPENDENT RNA HELICASE DBP3"/>
    <property type="match status" value="1"/>
</dbReference>
<feature type="short sequence motif" description="Q motif" evidence="7">
    <location>
        <begin position="175"/>
        <end position="203"/>
    </location>
</feature>
<evidence type="ECO:0000256" key="5">
    <source>
        <dbReference type="ARBA" id="ARBA00022840"/>
    </source>
</evidence>
<evidence type="ECO:0000259" key="10">
    <source>
        <dbReference type="PROSITE" id="PS51194"/>
    </source>
</evidence>
<dbReference type="PROSITE" id="PS51195">
    <property type="entry name" value="Q_MOTIF"/>
    <property type="match status" value="1"/>
</dbReference>
<dbReference type="GO" id="GO:0005524">
    <property type="term" value="F:ATP binding"/>
    <property type="evidence" value="ECO:0007669"/>
    <property type="project" value="UniProtKB-KW"/>
</dbReference>
<keyword evidence="2 8" id="KW-0547">Nucleotide-binding</keyword>
<keyword evidence="4 8" id="KW-0347">Helicase</keyword>
<evidence type="ECO:0000259" key="11">
    <source>
        <dbReference type="PROSITE" id="PS51195"/>
    </source>
</evidence>
<dbReference type="GO" id="GO:0016787">
    <property type="term" value="F:hydrolase activity"/>
    <property type="evidence" value="ECO:0007669"/>
    <property type="project" value="UniProtKB-KW"/>
</dbReference>
<protein>
    <recommendedName>
        <fullName evidence="1">RNA helicase</fullName>
        <ecNumber evidence="1">3.6.4.13</ecNumber>
    </recommendedName>
</protein>
<evidence type="ECO:0000256" key="6">
    <source>
        <dbReference type="ARBA" id="ARBA00047984"/>
    </source>
</evidence>
<gene>
    <name evidence="12" type="ORF">Bpfe_018773</name>
</gene>
<dbReference type="InterPro" id="IPR011545">
    <property type="entry name" value="DEAD/DEAH_box_helicase_dom"/>
</dbReference>
<dbReference type="PROSITE" id="PS00039">
    <property type="entry name" value="DEAD_ATP_HELICASE"/>
    <property type="match status" value="1"/>
</dbReference>
<dbReference type="FunFam" id="3.40.50.300:FF:000008">
    <property type="entry name" value="ATP-dependent RNA helicase RhlB"/>
    <property type="match status" value="1"/>
</dbReference>
<evidence type="ECO:0000256" key="7">
    <source>
        <dbReference type="PROSITE-ProRule" id="PRU00552"/>
    </source>
</evidence>
<evidence type="ECO:0000256" key="2">
    <source>
        <dbReference type="ARBA" id="ARBA00022741"/>
    </source>
</evidence>
<dbReference type="Proteomes" id="UP001233172">
    <property type="component" value="Unassembled WGS sequence"/>
</dbReference>
<dbReference type="InterPro" id="IPR027417">
    <property type="entry name" value="P-loop_NTPase"/>
</dbReference>
<dbReference type="InterPro" id="IPR000629">
    <property type="entry name" value="RNA-helicase_DEAD-box_CS"/>
</dbReference>
<comment type="caution">
    <text evidence="12">The sequence shown here is derived from an EMBL/GenBank/DDBJ whole genome shotgun (WGS) entry which is preliminary data.</text>
</comment>
<dbReference type="InterPro" id="IPR014014">
    <property type="entry name" value="RNA_helicase_DEAD_Q_motif"/>
</dbReference>
<dbReference type="GO" id="GO:0003676">
    <property type="term" value="F:nucleic acid binding"/>
    <property type="evidence" value="ECO:0007669"/>
    <property type="project" value="InterPro"/>
</dbReference>
<accession>A0AAD8BCD6</accession>
<keyword evidence="13" id="KW-1185">Reference proteome</keyword>
<sequence length="584" mass="66102">MYSHSAKQIISNVCRSQKLLTAIESKWIIFRQFASTSSSSFEGSKTVESKEDDENKDFHFKKNRSTHLKFAKPPEEFTDFAPRKSSYFKPRHARTHNKSFENDIYDDGYSHRFSQRRDAEELGANIKEKEWDIEKLTPLEKNFFVENKVSEQDIESFYKSHNITVKRGNRPTPILDFHDANFPDEVNKQLEKNGWTNPTPIQSVGWSLALSGQNMVGIAQTGSGKTLGFILPALVHIKHQSRVKHGEGPVVLVLAPTRELAQQIRSVASIYGQLLGIKSCCIFGGQSKLVQSRHISEGPEIVVATPGRLLDFIEMGVINLDRTSYVVLDEADRMLDMGFEPQIRKVLSQIRPDRQILMWSATWPEEIRQLAHDFLKDFVQVNIGSAELMANPNIEQVVKVCNPAEKLTILSQELQKAFSESESHKVLIFVQTKTQAEFLTHRLRKLGLQALAIHGDKSQLVRDKTLRSFRNGETNILVATDVASRGLDVNDITLVVNYDYPNTADDYIHRIGRTARASKKGKALSLITEADAGKIDDLAKVLIEAGQDVPSELTSLAYGKAKLKPKGYSKFSYHKSRFDRRNSW</sequence>